<keyword evidence="4" id="KW-1185">Reference proteome</keyword>
<feature type="compositionally biased region" description="Low complexity" evidence="1">
    <location>
        <begin position="205"/>
        <end position="224"/>
    </location>
</feature>
<name>A0ABN7B7Z3_9HEMI</name>
<feature type="region of interest" description="Disordered" evidence="1">
    <location>
        <begin position="683"/>
        <end position="711"/>
    </location>
</feature>
<feature type="region of interest" description="Disordered" evidence="1">
    <location>
        <begin position="1274"/>
        <end position="1314"/>
    </location>
</feature>
<dbReference type="InterPro" id="IPR003124">
    <property type="entry name" value="WH2_dom"/>
</dbReference>
<feature type="compositionally biased region" description="Basic and acidic residues" evidence="1">
    <location>
        <begin position="1714"/>
        <end position="1724"/>
    </location>
</feature>
<accession>A0ABN7B7Z3</accession>
<feature type="compositionally biased region" description="Basic and acidic residues" evidence="1">
    <location>
        <begin position="1251"/>
        <end position="1267"/>
    </location>
</feature>
<feature type="compositionally biased region" description="Basic and acidic residues" evidence="1">
    <location>
        <begin position="1305"/>
        <end position="1314"/>
    </location>
</feature>
<evidence type="ECO:0000313" key="4">
    <source>
        <dbReference type="Proteomes" id="UP001307889"/>
    </source>
</evidence>
<gene>
    <name evidence="3" type="ORF">NTJ_12599</name>
</gene>
<feature type="region of interest" description="Disordered" evidence="1">
    <location>
        <begin position="1479"/>
        <end position="1516"/>
    </location>
</feature>
<feature type="compositionally biased region" description="Polar residues" evidence="1">
    <location>
        <begin position="320"/>
        <end position="349"/>
    </location>
</feature>
<feature type="region of interest" description="Disordered" evidence="1">
    <location>
        <begin position="1341"/>
        <end position="1376"/>
    </location>
</feature>
<feature type="region of interest" description="Disordered" evidence="1">
    <location>
        <begin position="204"/>
        <end position="443"/>
    </location>
</feature>
<feature type="compositionally biased region" description="Low complexity" evidence="1">
    <location>
        <begin position="287"/>
        <end position="303"/>
    </location>
</feature>
<feature type="compositionally biased region" description="Polar residues" evidence="1">
    <location>
        <begin position="1499"/>
        <end position="1508"/>
    </location>
</feature>
<reference evidence="3 4" key="1">
    <citation type="submission" date="2023-09" db="EMBL/GenBank/DDBJ databases">
        <title>Nesidiocoris tenuis whole genome shotgun sequence.</title>
        <authorList>
            <person name="Shibata T."/>
            <person name="Shimoda M."/>
            <person name="Kobayashi T."/>
            <person name="Uehara T."/>
        </authorList>
    </citation>
    <scope>NUCLEOTIDE SEQUENCE [LARGE SCALE GENOMIC DNA]</scope>
    <source>
        <strain evidence="3 4">Japan</strain>
    </source>
</reference>
<protein>
    <submittedName>
        <fullName evidence="3">COBL-like 1</fullName>
    </submittedName>
</protein>
<feature type="region of interest" description="Disordered" evidence="1">
    <location>
        <begin position="1071"/>
        <end position="1095"/>
    </location>
</feature>
<dbReference type="PANTHER" id="PTHR21557">
    <property type="entry name" value="CORDON-BLEU"/>
    <property type="match status" value="1"/>
</dbReference>
<evidence type="ECO:0000313" key="3">
    <source>
        <dbReference type="EMBL" id="BES99782.1"/>
    </source>
</evidence>
<dbReference type="Proteomes" id="UP001307889">
    <property type="component" value="Chromosome 11"/>
</dbReference>
<feature type="compositionally biased region" description="Basic and acidic residues" evidence="1">
    <location>
        <begin position="783"/>
        <end position="792"/>
    </location>
</feature>
<dbReference type="InterPro" id="IPR039895">
    <property type="entry name" value="COBL-like"/>
</dbReference>
<organism evidence="3 4">
    <name type="scientific">Nesidiocoris tenuis</name>
    <dbReference type="NCBI Taxonomy" id="355587"/>
    <lineage>
        <taxon>Eukaryota</taxon>
        <taxon>Metazoa</taxon>
        <taxon>Ecdysozoa</taxon>
        <taxon>Arthropoda</taxon>
        <taxon>Hexapoda</taxon>
        <taxon>Insecta</taxon>
        <taxon>Pterygota</taxon>
        <taxon>Neoptera</taxon>
        <taxon>Paraneoptera</taxon>
        <taxon>Hemiptera</taxon>
        <taxon>Heteroptera</taxon>
        <taxon>Panheteroptera</taxon>
        <taxon>Cimicomorpha</taxon>
        <taxon>Miridae</taxon>
        <taxon>Dicyphina</taxon>
        <taxon>Nesidiocoris</taxon>
    </lineage>
</organism>
<dbReference type="EMBL" id="AP028919">
    <property type="protein sequence ID" value="BES99782.1"/>
    <property type="molecule type" value="Genomic_DNA"/>
</dbReference>
<feature type="compositionally biased region" description="Low complexity" evidence="1">
    <location>
        <begin position="1113"/>
        <end position="1136"/>
    </location>
</feature>
<feature type="region of interest" description="Disordered" evidence="1">
    <location>
        <begin position="1107"/>
        <end position="1150"/>
    </location>
</feature>
<feature type="domain" description="WH2" evidence="2">
    <location>
        <begin position="1720"/>
        <end position="1739"/>
    </location>
</feature>
<feature type="region of interest" description="Disordered" evidence="1">
    <location>
        <begin position="1536"/>
        <end position="1555"/>
    </location>
</feature>
<proteinExistence type="predicted"/>
<feature type="compositionally biased region" description="Pro residues" evidence="1">
    <location>
        <begin position="242"/>
        <end position="253"/>
    </location>
</feature>
<feature type="region of interest" description="Disordered" evidence="1">
    <location>
        <begin position="728"/>
        <end position="750"/>
    </location>
</feature>
<dbReference type="Gene3D" id="3.10.20.90">
    <property type="entry name" value="Phosphatidylinositol 3-kinase Catalytic Subunit, Chain A, domain 1"/>
    <property type="match status" value="1"/>
</dbReference>
<feature type="compositionally biased region" description="Low complexity" evidence="1">
    <location>
        <begin position="411"/>
        <end position="428"/>
    </location>
</feature>
<evidence type="ECO:0000259" key="2">
    <source>
        <dbReference type="PROSITE" id="PS51082"/>
    </source>
</evidence>
<dbReference type="PANTHER" id="PTHR21557:SF2">
    <property type="entry name" value="CORDON-BLEU PROTEIN-LIKE 1"/>
    <property type="match status" value="1"/>
</dbReference>
<dbReference type="InterPro" id="IPR029071">
    <property type="entry name" value="Ubiquitin-like_domsf"/>
</dbReference>
<evidence type="ECO:0000256" key="1">
    <source>
        <dbReference type="SAM" id="MobiDB-lite"/>
    </source>
</evidence>
<feature type="compositionally biased region" description="Acidic residues" evidence="1">
    <location>
        <begin position="688"/>
        <end position="711"/>
    </location>
</feature>
<dbReference type="PROSITE" id="PS51082">
    <property type="entry name" value="WH2"/>
    <property type="match status" value="1"/>
</dbReference>
<sequence length="1742" mass="193613">MSPPLMVTEDTPPDMLTGRMDLRLVLHNGSRVRMSVDRKTPMMDLLVQVTTAYKISPAGYVLQPYGETGILPYKPSTPIGALDTWTVHIVPKNQALQNPASKISLKQVQQPFEQTFRFQVNLPKNQLYVTRVTGRTTMRDLLYQACSEKGLDPNKYSLRHPKQLDRPLCEEVSIMEYGHNQVSMVSNRMLPSAISSENILAMAAGSGKSSESSSRSLSPESSSGQRTVVQPSRPARKRRPAPKPPAKPAPQPPNTQKKDAPKNRPSNEPVICHSRTSSDSSGYHEASVLSESPDSNNSSFPDSLPRRSKLPSNAEPKPNNKLSRSLSNLHHESTVPQTSMKPAHSTSCLAPSRKKKPAPAPPVLAITEEEREDSTMLARSSHTLPPNARLSELDPSSVDAPPSFPAPLHTSPQSSRLPSPESSVVPSVDQPKGKPAFHLPEQHLPTNVDSRRLTDESYEVTTEVGRTVPYRNPTSPVLEELRSKLGRAEISPENHLVSVRELLKKFADSEKPLPNFRLTTYNPNDVRRIFKYSDSEVSYYDYNLNNVKSVQLAGASVGNRDERTDVNQNKSNVDQNNLCNRNKMAANGERFVRTKMTAGRLAMNRREFYENEKTSNNINDDVHDELETVSAISQVKRILGEYAIKRDSISSDETVDTSKIRNLSIDPETARCLLDERRKQFLSAMSSESEENADFSDQGEECDADDDSDGESVIEEITKALASADCDFPENEEIAGPSAEPNGNAKKSQIELRLTPVIGIEETFEVSEEYATEFTVPLAIPTDETRPVERQESPALTDIDNFEKLESLPVDSQDFDPPLTIERTDSGTRPSAHSPRPVQGPPKILSEESFEVEIVEDLRAVPDDSASLSSASSEENTVREIVQMREENRPQSRTSSSCKSVTFSPTASVKIIEDKVAPSNEALLKNKSGFSPKQRFAELKIRGKNMFSSMKKPKTAEKTSGWSHKDLMDPDGLCDCENPDVVYVRVPKKGKRNQAFKMKEFNAKKSPFVREETSASHQCNSIGQTLNEFLNKNEVIPPKPARRTLSLRAKGSVFDRLAFLMKRRSFHEGLKIDEEPSAQPFPNSCSRDAENERVEEEIERMFEEATREHVSLESGVDVGESSPGVPSPDVSSLPSPDLIPDPTPEPELSRILDSPIEASQADDPFNWEYKLPAPPTFRDIVDREATSSPILTTYSTMTVGNIKDVLYQPSLVDDRPDLPKIIGATERNVEVVQELAAVVGSGASILSAPKEQTDTHPKPRIVSDKLDNFRITTYSSKNQSEEASEEKSSRKRFDTNSAQRAADWPSKDPKPVERRAHLSGGVKRSLSHVSHLAKARFNISNSTSDLRSAELSGDPPDLLRDGPLYHAMRPTSGLRKTSSEISINIDLSENKDEEDENHLPNGLQSLNVLRRIMPQLSRSNGALNKIEHSNSKNSQANEDQGFIRPNISLSTWGERPKRQVSIKYDRDYVFGGMKSAQPTSLNGLAKPPTAPVKSAVSEKPSNAGTATSPGHKGPKTLAYKMLETGNTKPLKQILEREKNYNDPPETTNTRWQDRNIGIDSLSLPTLKPPVEVRSDFPKRVEKESRLQFTGDNSVQPAKEATSLDNLHVPIVRGVELKKPYRMESDNRMVKEPAVPPAEFLVVREFLKSRDDVQHQKEPQPRPVSSYLFGYEPKVKVPTPPAPPPPLPKKFNSVVDLSKVTLKPVNAAGSRQKLRQREVDPREELMASIRSFGKSNLRKVSAR</sequence>
<feature type="compositionally biased region" description="Basic and acidic residues" evidence="1">
    <location>
        <begin position="1285"/>
        <end position="1294"/>
    </location>
</feature>
<feature type="region of interest" description="Disordered" evidence="1">
    <location>
        <begin position="1705"/>
        <end position="1724"/>
    </location>
</feature>
<feature type="region of interest" description="Disordered" evidence="1">
    <location>
        <begin position="777"/>
        <end position="847"/>
    </location>
</feature>
<dbReference type="SUPFAM" id="SSF54236">
    <property type="entry name" value="Ubiquitin-like"/>
    <property type="match status" value="1"/>
</dbReference>
<feature type="region of interest" description="Disordered" evidence="1">
    <location>
        <begin position="1248"/>
        <end position="1267"/>
    </location>
</feature>